<evidence type="ECO:0000259" key="1">
    <source>
        <dbReference type="Pfam" id="PF18495"/>
    </source>
</evidence>
<dbReference type="CDD" id="cd11586">
    <property type="entry name" value="VbhA_like"/>
    <property type="match status" value="1"/>
</dbReference>
<evidence type="ECO:0000313" key="2">
    <source>
        <dbReference type="EMBL" id="MBO3273099.1"/>
    </source>
</evidence>
<comment type="caution">
    <text evidence="2">The sequence shown here is derived from an EMBL/GenBank/DDBJ whole genome shotgun (WGS) entry which is preliminary data.</text>
</comment>
<proteinExistence type="predicted"/>
<dbReference type="Gene3D" id="1.10.8.1050">
    <property type="entry name" value="Antitoxin VbhA-like"/>
    <property type="match status" value="1"/>
</dbReference>
<dbReference type="Proteomes" id="UP000670527">
    <property type="component" value="Unassembled WGS sequence"/>
</dbReference>
<dbReference type="RefSeq" id="WP_208309246.1">
    <property type="nucleotide sequence ID" value="NZ_JAGETX010000024.1"/>
</dbReference>
<protein>
    <submittedName>
        <fullName evidence="2">Antitoxin VbhA family protein</fullName>
    </submittedName>
</protein>
<gene>
    <name evidence="2" type="ORF">J4D97_20785</name>
</gene>
<dbReference type="EMBL" id="JAGETX010000024">
    <property type="protein sequence ID" value="MBO3273099.1"/>
    <property type="molecule type" value="Genomic_DNA"/>
</dbReference>
<dbReference type="InterPro" id="IPR041535">
    <property type="entry name" value="VbhA"/>
</dbReference>
<dbReference type="InterPro" id="IPR033788">
    <property type="entry name" value="VbhA-like"/>
</dbReference>
<feature type="domain" description="Antitoxin VbhA" evidence="1">
    <location>
        <begin position="16"/>
        <end position="58"/>
    </location>
</feature>
<dbReference type="Pfam" id="PF18495">
    <property type="entry name" value="VbhA"/>
    <property type="match status" value="1"/>
</dbReference>
<name>A0ABS3THF1_9BACT</name>
<accession>A0ABS3THF1</accession>
<reference evidence="2 3" key="1">
    <citation type="submission" date="2021-03" db="EMBL/GenBank/DDBJ databases">
        <authorList>
            <person name="Kim M.K."/>
        </authorList>
    </citation>
    <scope>NUCLEOTIDE SEQUENCE [LARGE SCALE GENOMIC DNA]</scope>
    <source>
        <strain evidence="2 3">BT507</strain>
    </source>
</reference>
<keyword evidence="3" id="KW-1185">Reference proteome</keyword>
<sequence length="70" mass="7689">MEKPTFLQQEATEAQRRDIINRAYASGEAQGAIITDNARAAYNRYIAGDITLEQAVDLAMSIYPKPAAQS</sequence>
<organism evidence="2 3">
    <name type="scientific">Hymenobacter defluvii</name>
    <dbReference type="NCBI Taxonomy" id="2054411"/>
    <lineage>
        <taxon>Bacteria</taxon>
        <taxon>Pseudomonadati</taxon>
        <taxon>Bacteroidota</taxon>
        <taxon>Cytophagia</taxon>
        <taxon>Cytophagales</taxon>
        <taxon>Hymenobacteraceae</taxon>
        <taxon>Hymenobacter</taxon>
    </lineage>
</organism>
<dbReference type="InterPro" id="IPR043038">
    <property type="entry name" value="VbhA_sf"/>
</dbReference>
<evidence type="ECO:0000313" key="3">
    <source>
        <dbReference type="Proteomes" id="UP000670527"/>
    </source>
</evidence>